<keyword evidence="6" id="KW-0472">Membrane</keyword>
<dbReference type="Gene3D" id="3.40.50.200">
    <property type="entry name" value="Peptidase S8/S53 domain"/>
    <property type="match status" value="1"/>
</dbReference>
<feature type="active site" description="Charge relay system" evidence="5">
    <location>
        <position position="75"/>
    </location>
</feature>
<dbReference type="InterPro" id="IPR015500">
    <property type="entry name" value="Peptidase_S8_subtilisin-rel"/>
</dbReference>
<dbReference type="AlphaFoldDB" id="A0A941EHZ8"/>
<keyword evidence="3 5" id="KW-0378">Hydrolase</keyword>
<evidence type="ECO:0000256" key="2">
    <source>
        <dbReference type="ARBA" id="ARBA00022670"/>
    </source>
</evidence>
<evidence type="ECO:0000256" key="5">
    <source>
        <dbReference type="PROSITE-ProRule" id="PRU01240"/>
    </source>
</evidence>
<dbReference type="SUPFAM" id="SSF52743">
    <property type="entry name" value="Subtilisin-like"/>
    <property type="match status" value="1"/>
</dbReference>
<dbReference type="Proteomes" id="UP000676325">
    <property type="component" value="Unassembled WGS sequence"/>
</dbReference>
<keyword evidence="6" id="KW-1133">Transmembrane helix</keyword>
<evidence type="ECO:0000313" key="9">
    <source>
        <dbReference type="Proteomes" id="UP000676325"/>
    </source>
</evidence>
<protein>
    <submittedName>
        <fullName evidence="8">S8 family serine peptidase</fullName>
    </submittedName>
</protein>
<evidence type="ECO:0000256" key="6">
    <source>
        <dbReference type="SAM" id="Phobius"/>
    </source>
</evidence>
<feature type="active site" description="Charge relay system" evidence="5">
    <location>
        <position position="225"/>
    </location>
</feature>
<organism evidence="8 9">
    <name type="scientific">Actinospica acidithermotolerans</name>
    <dbReference type="NCBI Taxonomy" id="2828514"/>
    <lineage>
        <taxon>Bacteria</taxon>
        <taxon>Bacillati</taxon>
        <taxon>Actinomycetota</taxon>
        <taxon>Actinomycetes</taxon>
        <taxon>Catenulisporales</taxon>
        <taxon>Actinospicaceae</taxon>
        <taxon>Actinospica</taxon>
    </lineage>
</organism>
<feature type="domain" description="Peptidase S8/S53" evidence="7">
    <location>
        <begin position="30"/>
        <end position="276"/>
    </location>
</feature>
<dbReference type="RefSeq" id="WP_212520598.1">
    <property type="nucleotide sequence ID" value="NZ_JAGSOH010000086.1"/>
</dbReference>
<keyword evidence="2 5" id="KW-0645">Protease</keyword>
<accession>A0A941EHZ8</accession>
<sequence length="348" mass="34089">MSAVPAQASVSSQWPLQYLKAAQVWSISKGSGTTVAVLDTGVASLPDTQGNLLQGANFGGSTTSSGNGQTDLSGHGTAMAAIIGGSGSSFTQGLAPSTKILPVIINDTALGNQPDQMAAAIEYAISQHVSVINLSQSIGQDSSVPKAIQDALNSDIVVVAASGDEGASTVDYPAAYSGVVAVGAVDQNGAIWDKSNTGRVTLAAPGVDVPTEDNVGSAASGSGTSSATAYVSATVALIRAEHPTWTVGQVIRDLIATADPASGQTAGQHSDQYGYGIVDPLKALQASAPSETSNPLMTAAGSSASAVASATATGGGGSASASKAGSGLVIGIVIAVVVVLLIVGLIVV</sequence>
<feature type="non-terminal residue" evidence="8">
    <location>
        <position position="348"/>
    </location>
</feature>
<dbReference type="PANTHER" id="PTHR43806">
    <property type="entry name" value="PEPTIDASE S8"/>
    <property type="match status" value="1"/>
</dbReference>
<dbReference type="InterPro" id="IPR000209">
    <property type="entry name" value="Peptidase_S8/S53_dom"/>
</dbReference>
<dbReference type="PANTHER" id="PTHR43806:SF11">
    <property type="entry name" value="CEREVISIN-RELATED"/>
    <property type="match status" value="1"/>
</dbReference>
<keyword evidence="4 5" id="KW-0720">Serine protease</keyword>
<dbReference type="GO" id="GO:0006508">
    <property type="term" value="P:proteolysis"/>
    <property type="evidence" value="ECO:0007669"/>
    <property type="project" value="UniProtKB-KW"/>
</dbReference>
<evidence type="ECO:0000256" key="4">
    <source>
        <dbReference type="ARBA" id="ARBA00022825"/>
    </source>
</evidence>
<dbReference type="GO" id="GO:0004252">
    <property type="term" value="F:serine-type endopeptidase activity"/>
    <property type="evidence" value="ECO:0007669"/>
    <property type="project" value="UniProtKB-UniRule"/>
</dbReference>
<feature type="transmembrane region" description="Helical" evidence="6">
    <location>
        <begin position="328"/>
        <end position="347"/>
    </location>
</feature>
<comment type="similarity">
    <text evidence="1 5">Belongs to the peptidase S8 family.</text>
</comment>
<evidence type="ECO:0000256" key="3">
    <source>
        <dbReference type="ARBA" id="ARBA00022801"/>
    </source>
</evidence>
<dbReference type="EMBL" id="JAGSOH010000086">
    <property type="protein sequence ID" value="MBR7829464.1"/>
    <property type="molecule type" value="Genomic_DNA"/>
</dbReference>
<gene>
    <name evidence="8" type="ORF">KDK95_24370</name>
</gene>
<evidence type="ECO:0000313" key="8">
    <source>
        <dbReference type="EMBL" id="MBR7829464.1"/>
    </source>
</evidence>
<proteinExistence type="inferred from homology"/>
<evidence type="ECO:0000256" key="1">
    <source>
        <dbReference type="ARBA" id="ARBA00011073"/>
    </source>
</evidence>
<dbReference type="PRINTS" id="PR00723">
    <property type="entry name" value="SUBTILISIN"/>
</dbReference>
<dbReference type="InterPro" id="IPR036852">
    <property type="entry name" value="Peptidase_S8/S53_dom_sf"/>
</dbReference>
<dbReference type="Pfam" id="PF00082">
    <property type="entry name" value="Peptidase_S8"/>
    <property type="match status" value="1"/>
</dbReference>
<dbReference type="PROSITE" id="PS51892">
    <property type="entry name" value="SUBTILASE"/>
    <property type="match status" value="1"/>
</dbReference>
<name>A0A941EHZ8_9ACTN</name>
<keyword evidence="6" id="KW-0812">Transmembrane</keyword>
<keyword evidence="9" id="KW-1185">Reference proteome</keyword>
<feature type="active site" description="Charge relay system" evidence="5">
    <location>
        <position position="39"/>
    </location>
</feature>
<comment type="caution">
    <text evidence="8">The sequence shown here is derived from an EMBL/GenBank/DDBJ whole genome shotgun (WGS) entry which is preliminary data.</text>
</comment>
<reference evidence="8" key="1">
    <citation type="submission" date="2021-04" db="EMBL/GenBank/DDBJ databases">
        <title>Genome based classification of Actinospica acidithermotolerans sp. nov., an actinobacterium isolated from an Indonesian hot spring.</title>
        <authorList>
            <person name="Kusuma A.B."/>
            <person name="Putra K.E."/>
            <person name="Nafisah S."/>
            <person name="Loh J."/>
            <person name="Nouioui I."/>
            <person name="Goodfellow M."/>
        </authorList>
    </citation>
    <scope>NUCLEOTIDE SEQUENCE</scope>
    <source>
        <strain evidence="8">MGRD01-02</strain>
    </source>
</reference>
<evidence type="ECO:0000259" key="7">
    <source>
        <dbReference type="Pfam" id="PF00082"/>
    </source>
</evidence>
<dbReference type="InterPro" id="IPR050131">
    <property type="entry name" value="Peptidase_S8_subtilisin-like"/>
</dbReference>